<dbReference type="GO" id="GO:0005829">
    <property type="term" value="C:cytosol"/>
    <property type="evidence" value="ECO:0007669"/>
    <property type="project" value="TreeGrafter"/>
</dbReference>
<dbReference type="Gene3D" id="3.40.50.620">
    <property type="entry name" value="HUPs"/>
    <property type="match status" value="2"/>
</dbReference>
<keyword evidence="10" id="KW-1185">Reference proteome</keyword>
<dbReference type="GO" id="GO:0006431">
    <property type="term" value="P:methionyl-tRNA aminoacylation"/>
    <property type="evidence" value="ECO:0007669"/>
    <property type="project" value="TreeGrafter"/>
</dbReference>
<dbReference type="InterPro" id="IPR009080">
    <property type="entry name" value="tRNAsynth_Ia_anticodon-bd"/>
</dbReference>
<reference evidence="9 10" key="1">
    <citation type="journal article" date="2010" name="Stand. Genomic Sci.">
        <title>Complete genome sequence of Olsenella uli type strain (VPI D76D-27C).</title>
        <authorList>
            <person name="Goker M."/>
            <person name="Held B."/>
            <person name="Lucas S."/>
            <person name="Nolan M."/>
            <person name="Yasawong M."/>
            <person name="Glavina Del Rio T."/>
            <person name="Tice H."/>
            <person name="Cheng J.F."/>
            <person name="Bruce D."/>
            <person name="Detter J.C."/>
            <person name="Tapia R."/>
            <person name="Han C."/>
            <person name="Goodwin L."/>
            <person name="Pitluck S."/>
            <person name="Liolios K."/>
            <person name="Ivanova N."/>
            <person name="Mavromatis K."/>
            <person name="Mikhailova N."/>
            <person name="Pati A."/>
            <person name="Chen A."/>
            <person name="Palaniappan K."/>
            <person name="Land M."/>
            <person name="Hauser L."/>
            <person name="Chang Y.J."/>
            <person name="Jeffries C.D."/>
            <person name="Rohde M."/>
            <person name="Sikorski J."/>
            <person name="Pukall R."/>
            <person name="Woyke T."/>
            <person name="Bristow J."/>
            <person name="Eisen J.A."/>
            <person name="Markowitz V."/>
            <person name="Hugenholtz P."/>
            <person name="Kyrpides N.C."/>
            <person name="Klenk H.P."/>
            <person name="Lapidus A."/>
        </authorList>
    </citation>
    <scope>NUCLEOTIDE SEQUENCE [LARGE SCALE GENOMIC DNA]</scope>
    <source>
        <strain evidence="10">ATCC 49627 / DSM 7084 / CIP 109912 / JCM 12494 / NCIMB 702895 / VPI D76D-27C</strain>
    </source>
</reference>
<protein>
    <submittedName>
        <fullName evidence="9">Methionyl-tRNA synthetase</fullName>
        <ecNumber evidence="9">6.1.1.10</ecNumber>
    </submittedName>
</protein>
<evidence type="ECO:0000259" key="8">
    <source>
        <dbReference type="Pfam" id="PF09334"/>
    </source>
</evidence>
<dbReference type="AlphaFoldDB" id="E1QZM7"/>
<dbReference type="InterPro" id="IPR023458">
    <property type="entry name" value="Met-tRNA_ligase_1"/>
</dbReference>
<dbReference type="GO" id="GO:0005524">
    <property type="term" value="F:ATP binding"/>
    <property type="evidence" value="ECO:0007669"/>
    <property type="project" value="UniProtKB-KW"/>
</dbReference>
<dbReference type="PATRIC" id="fig|633147.7.peg.821"/>
<dbReference type="Gene3D" id="2.170.220.10">
    <property type="match status" value="1"/>
</dbReference>
<dbReference type="KEGG" id="ols:Olsu_0727"/>
<dbReference type="Proteomes" id="UP000000333">
    <property type="component" value="Chromosome"/>
</dbReference>
<dbReference type="GO" id="GO:0004825">
    <property type="term" value="F:methionine-tRNA ligase activity"/>
    <property type="evidence" value="ECO:0007669"/>
    <property type="project" value="UniProtKB-EC"/>
</dbReference>
<dbReference type="GeneID" id="78512145"/>
<evidence type="ECO:0000313" key="10">
    <source>
        <dbReference type="Proteomes" id="UP000000333"/>
    </source>
</evidence>
<evidence type="ECO:0000256" key="2">
    <source>
        <dbReference type="ARBA" id="ARBA00022598"/>
    </source>
</evidence>
<evidence type="ECO:0000256" key="5">
    <source>
        <dbReference type="ARBA" id="ARBA00022917"/>
    </source>
</evidence>
<dbReference type="PANTHER" id="PTHR45765">
    <property type="entry name" value="METHIONINE--TRNA LIGASE"/>
    <property type="match status" value="1"/>
</dbReference>
<evidence type="ECO:0000256" key="6">
    <source>
        <dbReference type="ARBA" id="ARBA00023146"/>
    </source>
</evidence>
<organism evidence="9 10">
    <name type="scientific">Olsenella uli (strain ATCC 49627 / DSM 7084 / CCUG 31166 / CIP 109912 / JCM 12494 / LMG 11480 / NCIMB 702895 / VPI D76D-27C)</name>
    <name type="common">Lactobacillus uli</name>
    <dbReference type="NCBI Taxonomy" id="633147"/>
    <lineage>
        <taxon>Bacteria</taxon>
        <taxon>Bacillati</taxon>
        <taxon>Actinomycetota</taxon>
        <taxon>Coriobacteriia</taxon>
        <taxon>Coriobacteriales</taxon>
        <taxon>Atopobiaceae</taxon>
        <taxon>Olsenella</taxon>
    </lineage>
</organism>
<sequence>MADTSTPTAGRPSFPRRAVITGGMPYGNKNLHFGHIGGVFVPADFFARFLRDRLGADNVVFVSGTDCYGSPIMEGYRKKVEDDGYTGSIVDYVGANHDAQRAALDAYGISLDLFAGSGTKDAAPYHERLTSEVIARLYERGHLHRMSTRQFFDVEANQFLNGRQVIGRCPVRGCKSERAYADECDLGHQFEPEELISPVSQLTGTTPELRPVDNWYFDLPAFKGRLEGLVDAWDTDEQVRPVVTKTVRESLAAPVMYIQDKFRDEFDAIADRLPAHALREPERGQQSFSVEFADWEQRDQARSVLEEAHVRFRTGKTLLPFRITGNIDWGVPAPVLEDVRDLTVWCWPESLWAPISFTQALLDADARSGGMRYSSDDWRDWWCADDAKVYQFIGQDNIYFYCVAQPALWDALDWGLSQDVPVANYHILFMNRKASSSGAIKPPMATELLDHYSAEQLRCHWLSLGLDQRAVSFSPKPYDTSVSHRDRKTGRDVLVRDDPRVVDPALKESAFLTNIFNRLARSCLYGTQSACAGHLPTLAAHDDVMAACREVTLRFERLAHGFDAHNALAAVDAFARAANKRWGEASKAAQGDDVAYEQALADAFQALRTVTLLMHPATPSGCEKVCEHLGFDSDLFFDWEHAFDSIAQLCQAQGTTPATHQTVGLPPRFDFFERHPSQIRQK</sequence>
<dbReference type="eggNOG" id="COG0143">
    <property type="taxonomic scope" value="Bacteria"/>
</dbReference>
<dbReference type="RefSeq" id="WP_013251593.1">
    <property type="nucleotide sequence ID" value="NC_014363.1"/>
</dbReference>
<accession>E1QZM7</accession>
<keyword evidence="2 7" id="KW-0436">Ligase</keyword>
<dbReference type="HOGENOM" id="CLU_408071_0_0_11"/>
<keyword evidence="3 7" id="KW-0547">Nucleotide-binding</keyword>
<dbReference type="OrthoDB" id="9810191at2"/>
<evidence type="ECO:0000256" key="3">
    <source>
        <dbReference type="ARBA" id="ARBA00022741"/>
    </source>
</evidence>
<dbReference type="EC" id="6.1.1.10" evidence="9"/>
<dbReference type="Pfam" id="PF09334">
    <property type="entry name" value="tRNA-synt_1g"/>
    <property type="match status" value="2"/>
</dbReference>
<evidence type="ECO:0000256" key="4">
    <source>
        <dbReference type="ARBA" id="ARBA00022840"/>
    </source>
</evidence>
<evidence type="ECO:0000313" key="9">
    <source>
        <dbReference type="EMBL" id="ADK67841.1"/>
    </source>
</evidence>
<keyword evidence="5 7" id="KW-0648">Protein biosynthesis</keyword>
<evidence type="ECO:0000256" key="1">
    <source>
        <dbReference type="ARBA" id="ARBA00008258"/>
    </source>
</evidence>
<dbReference type="InterPro" id="IPR015413">
    <property type="entry name" value="Methionyl/Leucyl_tRNA_Synth"/>
</dbReference>
<feature type="domain" description="Methionyl/Leucyl tRNA synthetase" evidence="8">
    <location>
        <begin position="314"/>
        <end position="475"/>
    </location>
</feature>
<comment type="similarity">
    <text evidence="1">Belongs to the class-I aminoacyl-tRNA synthetase family. MetG type 1 subfamily.</text>
</comment>
<dbReference type="SUPFAM" id="SSF52374">
    <property type="entry name" value="Nucleotidylyl transferase"/>
    <property type="match status" value="1"/>
</dbReference>
<gene>
    <name evidence="9" type="ordered locus">Olsu_0727</name>
</gene>
<feature type="domain" description="Methionyl/Leucyl tRNA synthetase" evidence="8">
    <location>
        <begin position="19"/>
        <end position="251"/>
    </location>
</feature>
<keyword evidence="4 7" id="KW-0067">ATP-binding</keyword>
<dbReference type="EMBL" id="CP002106">
    <property type="protein sequence ID" value="ADK67841.1"/>
    <property type="molecule type" value="Genomic_DNA"/>
</dbReference>
<dbReference type="Gene3D" id="1.10.730.10">
    <property type="entry name" value="Isoleucyl-tRNA Synthetase, Domain 1"/>
    <property type="match status" value="1"/>
</dbReference>
<dbReference type="InterPro" id="IPR014729">
    <property type="entry name" value="Rossmann-like_a/b/a_fold"/>
</dbReference>
<name>E1QZM7_OLSUV</name>
<keyword evidence="6 7" id="KW-0030">Aminoacyl-tRNA synthetase</keyword>
<proteinExistence type="inferred from homology"/>
<evidence type="ECO:0000256" key="7">
    <source>
        <dbReference type="RuleBase" id="RU363039"/>
    </source>
</evidence>
<dbReference type="STRING" id="633147.Olsu_0727"/>
<dbReference type="PANTHER" id="PTHR45765:SF1">
    <property type="entry name" value="METHIONINE--TRNA LIGASE, CYTOPLASMIC"/>
    <property type="match status" value="1"/>
</dbReference>
<dbReference type="SUPFAM" id="SSF47323">
    <property type="entry name" value="Anticodon-binding domain of a subclass of class I aminoacyl-tRNA synthetases"/>
    <property type="match status" value="1"/>
</dbReference>